<feature type="domain" description="Thioredoxin" evidence="3">
    <location>
        <begin position="336"/>
        <end position="500"/>
    </location>
</feature>
<dbReference type="EMBL" id="LR593887">
    <property type="protein sequence ID" value="VTR98715.1"/>
    <property type="molecule type" value="Genomic_DNA"/>
</dbReference>
<feature type="compositionally biased region" description="Low complexity" evidence="1">
    <location>
        <begin position="316"/>
        <end position="329"/>
    </location>
</feature>
<keyword evidence="4" id="KW-0413">Isomerase</keyword>
<dbReference type="KEGG" id="tim:GMBLW1_24190"/>
<organism evidence="4">
    <name type="scientific">Tuwongella immobilis</name>
    <dbReference type="NCBI Taxonomy" id="692036"/>
    <lineage>
        <taxon>Bacteria</taxon>
        <taxon>Pseudomonadati</taxon>
        <taxon>Planctomycetota</taxon>
        <taxon>Planctomycetia</taxon>
        <taxon>Gemmatales</taxon>
        <taxon>Gemmataceae</taxon>
        <taxon>Tuwongella</taxon>
    </lineage>
</organism>
<keyword evidence="2" id="KW-0732">Signal</keyword>
<dbReference type="PROSITE" id="PS51352">
    <property type="entry name" value="THIOREDOXIN_2"/>
    <property type="match status" value="1"/>
</dbReference>
<sequence>MRRASWLLLLSVLLVGCRSFGAKTAPANGDNGKSRPLPSSEPFWADPKSTSAPKSRSKDDSKNALQTSSSQEIDGVLAGRLVDPNDQFIANGNISVRPIDSRGNFGQPIPARADRDGYFLVQNLKANQTYELVARGAESGKRIAGVIQVRPPNTRLLIRLSEDNVSAITEGPPPAAAPPSSGGDSGSRQTPLGSPQKEADPLQGGPSNGGSGSRNSSAPEPDPTPMTTPDPDSSLNEIGGDATSREMKAEPIADDDGAYVPGRRTLPPPAAAPEDEGSNGFGPTVRPSPERIAGPGRPTPLANIPNPMLPPPAAAPPSNRSPNNRPNGGDDFGGSTSGGTPPPPVAAPRSSQSTSHRLQNQMVLDLNGEPLSLADIGGKYVLLDFWTTNCLPCLQAMPEMKRVSARWRAAGLEVVGIACDPPDPGGWAPRVKRVKNRVQQNNLNYTIVLTDDRQPGQMERFFRVTGYPTLILVDSMGNQVWRGHPNSMPELERILQQNLSNRIP</sequence>
<dbReference type="GO" id="GO:0016491">
    <property type="term" value="F:oxidoreductase activity"/>
    <property type="evidence" value="ECO:0007669"/>
    <property type="project" value="InterPro"/>
</dbReference>
<name>A0A6C2YJS5_9BACT</name>
<feature type="region of interest" description="Disordered" evidence="1">
    <location>
        <begin position="167"/>
        <end position="356"/>
    </location>
</feature>
<gene>
    <name evidence="4" type="ORF">GMBLW1_24190</name>
</gene>
<protein>
    <recommendedName>
        <fullName evidence="3">Thioredoxin domain-containing protein</fullName>
    </recommendedName>
</protein>
<evidence type="ECO:0000313" key="4">
    <source>
        <dbReference type="EMBL" id="VIP01541.1"/>
    </source>
</evidence>
<evidence type="ECO:0000259" key="3">
    <source>
        <dbReference type="PROSITE" id="PS51352"/>
    </source>
</evidence>
<evidence type="ECO:0000256" key="2">
    <source>
        <dbReference type="SAM" id="SignalP"/>
    </source>
</evidence>
<dbReference type="GO" id="GO:0016853">
    <property type="term" value="F:isomerase activity"/>
    <property type="evidence" value="ECO:0007669"/>
    <property type="project" value="UniProtKB-KW"/>
</dbReference>
<feature type="region of interest" description="Disordered" evidence="1">
    <location>
        <begin position="24"/>
        <end position="69"/>
    </location>
</feature>
<feature type="chain" id="PRO_5033880672" description="Thioredoxin domain-containing protein" evidence="2">
    <location>
        <begin position="25"/>
        <end position="504"/>
    </location>
</feature>
<keyword evidence="5" id="KW-1185">Reference proteome</keyword>
<evidence type="ECO:0000256" key="1">
    <source>
        <dbReference type="SAM" id="MobiDB-lite"/>
    </source>
</evidence>
<dbReference type="InterPro" id="IPR013766">
    <property type="entry name" value="Thioredoxin_domain"/>
</dbReference>
<evidence type="ECO:0000313" key="5">
    <source>
        <dbReference type="Proteomes" id="UP000464378"/>
    </source>
</evidence>
<dbReference type="GO" id="GO:0016209">
    <property type="term" value="F:antioxidant activity"/>
    <property type="evidence" value="ECO:0007669"/>
    <property type="project" value="InterPro"/>
</dbReference>
<dbReference type="InterPro" id="IPR036249">
    <property type="entry name" value="Thioredoxin-like_sf"/>
</dbReference>
<dbReference type="AlphaFoldDB" id="A0A6C2YJS5"/>
<dbReference type="PANTHER" id="PTHR42852:SF17">
    <property type="entry name" value="THIOREDOXIN-LIKE PROTEIN HI_1115"/>
    <property type="match status" value="1"/>
</dbReference>
<dbReference type="SUPFAM" id="SSF52833">
    <property type="entry name" value="Thioredoxin-like"/>
    <property type="match status" value="1"/>
</dbReference>
<dbReference type="InterPro" id="IPR050553">
    <property type="entry name" value="Thioredoxin_ResA/DsbE_sf"/>
</dbReference>
<reference evidence="4" key="1">
    <citation type="submission" date="2019-04" db="EMBL/GenBank/DDBJ databases">
        <authorList>
            <consortium name="Science for Life Laboratories"/>
        </authorList>
    </citation>
    <scope>NUCLEOTIDE SEQUENCE</scope>
    <source>
        <strain evidence="4">MBLW1</strain>
    </source>
</reference>
<dbReference type="Pfam" id="PF00578">
    <property type="entry name" value="AhpC-TSA"/>
    <property type="match status" value="1"/>
</dbReference>
<dbReference type="PANTHER" id="PTHR42852">
    <property type="entry name" value="THIOL:DISULFIDE INTERCHANGE PROTEIN DSBE"/>
    <property type="match status" value="1"/>
</dbReference>
<accession>A0A6C2YJS5</accession>
<dbReference type="RefSeq" id="WP_162656732.1">
    <property type="nucleotide sequence ID" value="NZ_LR593887.1"/>
</dbReference>
<proteinExistence type="predicted"/>
<dbReference type="PROSITE" id="PS51257">
    <property type="entry name" value="PROKAR_LIPOPROTEIN"/>
    <property type="match status" value="1"/>
</dbReference>
<dbReference type="Gene3D" id="3.40.30.10">
    <property type="entry name" value="Glutaredoxin"/>
    <property type="match status" value="1"/>
</dbReference>
<dbReference type="Proteomes" id="UP000464378">
    <property type="component" value="Chromosome"/>
</dbReference>
<dbReference type="InParanoid" id="A0A6C2YJS5"/>
<feature type="signal peptide" evidence="2">
    <location>
        <begin position="1"/>
        <end position="24"/>
    </location>
</feature>
<dbReference type="CDD" id="cd02966">
    <property type="entry name" value="TlpA_like_family"/>
    <property type="match status" value="1"/>
</dbReference>
<dbReference type="InterPro" id="IPR000866">
    <property type="entry name" value="AhpC/TSA"/>
</dbReference>
<dbReference type="EMBL" id="LR586016">
    <property type="protein sequence ID" value="VIP01541.1"/>
    <property type="molecule type" value="Genomic_DNA"/>
</dbReference>